<keyword evidence="4" id="KW-1185">Reference proteome</keyword>
<evidence type="ECO:0000256" key="2">
    <source>
        <dbReference type="SAM" id="Phobius"/>
    </source>
</evidence>
<keyword evidence="2" id="KW-1133">Transmembrane helix</keyword>
<dbReference type="RefSeq" id="WP_070792584.1">
    <property type="nucleotide sequence ID" value="NZ_MKIR01000022.1"/>
</dbReference>
<keyword evidence="2" id="KW-0812">Transmembrane</keyword>
<protein>
    <submittedName>
        <fullName evidence="3">Uncharacterized protein</fullName>
    </submittedName>
</protein>
<evidence type="ECO:0000313" key="3">
    <source>
        <dbReference type="EMBL" id="OFI48975.1"/>
    </source>
</evidence>
<comment type="caution">
    <text evidence="3">The sequence shown here is derived from an EMBL/GenBank/DDBJ whole genome shotgun (WGS) entry which is preliminary data.</text>
</comment>
<dbReference type="AlphaFoldDB" id="A0A1E8GL46"/>
<proteinExistence type="predicted"/>
<keyword evidence="2" id="KW-0472">Membrane</keyword>
<organism evidence="3 4">
    <name type="scientific">Floricoccus tropicus</name>
    <dbReference type="NCBI Taxonomy" id="1859473"/>
    <lineage>
        <taxon>Bacteria</taxon>
        <taxon>Bacillati</taxon>
        <taxon>Bacillota</taxon>
        <taxon>Bacilli</taxon>
        <taxon>Lactobacillales</taxon>
        <taxon>Streptococcaceae</taxon>
        <taxon>Floricoccus</taxon>
    </lineage>
</organism>
<feature type="compositionally biased region" description="Basic and acidic residues" evidence="1">
    <location>
        <begin position="39"/>
        <end position="70"/>
    </location>
</feature>
<feature type="transmembrane region" description="Helical" evidence="2">
    <location>
        <begin position="79"/>
        <end position="99"/>
    </location>
</feature>
<dbReference type="OrthoDB" id="2068242at2"/>
<feature type="transmembrane region" description="Helical" evidence="2">
    <location>
        <begin position="152"/>
        <end position="171"/>
    </location>
</feature>
<gene>
    <name evidence="3" type="ORF">BG261_04750</name>
</gene>
<dbReference type="EMBL" id="MKIR01000022">
    <property type="protein sequence ID" value="OFI48975.1"/>
    <property type="molecule type" value="Genomic_DNA"/>
</dbReference>
<accession>A0A1E8GL46</accession>
<feature type="compositionally biased region" description="Basic and acidic residues" evidence="1">
    <location>
        <begin position="1"/>
        <end position="29"/>
    </location>
</feature>
<sequence length="310" mass="34053">MAEKKITSVKGEADKDKIVKSTASEDKPVRAKSSTAKSESQETVEKTEAPTEEVKKASKEKEEPVWKPSKENKGKATQYRIFAALSWLAAIGAQVANIIYLRQNGSDIKLWIPLLIIAVDAAFAVLGGFLWKRSNQMDPPSEKNKFLFFMQSQLGMIVAIVAFLPLVVFVFFNKDMDGKQKGIIGGVAVIAMILVGVAGADFNPPSQEKYAAQAQVVKTLTDQDLVYGTKSGEKYHLYADCQYLKSDNVKELFEGSVEDLHAKNHKIGTGEDALCSACKKRALKAKNWTEDDLNNAVAEANEAKESEAKK</sequence>
<reference evidence="4" key="1">
    <citation type="submission" date="2016-09" db="EMBL/GenBank/DDBJ databases">
        <title>Draft genome sequence of a novel species of the family Streptococcaceae isolated from flowers.</title>
        <authorList>
            <person name="Chuah L.-O."/>
            <person name="Yap K.-P."/>
            <person name="Thong K.L."/>
            <person name="Liong M.T."/>
            <person name="Ahmad R."/>
            <person name="Rusul G."/>
        </authorList>
    </citation>
    <scope>NUCLEOTIDE SEQUENCE [LARGE SCALE GENOMIC DNA]</scope>
    <source>
        <strain evidence="4">DF1</strain>
    </source>
</reference>
<evidence type="ECO:0000256" key="1">
    <source>
        <dbReference type="SAM" id="MobiDB-lite"/>
    </source>
</evidence>
<name>A0A1E8GL46_9LACT</name>
<feature type="transmembrane region" description="Helical" evidence="2">
    <location>
        <begin position="183"/>
        <end position="202"/>
    </location>
</feature>
<dbReference type="STRING" id="1859473.BG261_04750"/>
<dbReference type="Proteomes" id="UP000178622">
    <property type="component" value="Unassembled WGS sequence"/>
</dbReference>
<evidence type="ECO:0000313" key="4">
    <source>
        <dbReference type="Proteomes" id="UP000178622"/>
    </source>
</evidence>
<feature type="region of interest" description="Disordered" evidence="1">
    <location>
        <begin position="1"/>
        <end position="70"/>
    </location>
</feature>
<feature type="transmembrane region" description="Helical" evidence="2">
    <location>
        <begin position="111"/>
        <end position="131"/>
    </location>
</feature>